<feature type="transmembrane region" description="Helical" evidence="1">
    <location>
        <begin position="383"/>
        <end position="404"/>
    </location>
</feature>
<gene>
    <name evidence="2" type="ORF">UT34_C0002G0220</name>
</gene>
<keyword evidence="1" id="KW-0472">Membrane</keyword>
<evidence type="ECO:0000313" key="2">
    <source>
        <dbReference type="EMBL" id="KKR05713.1"/>
    </source>
</evidence>
<feature type="transmembrane region" description="Helical" evidence="1">
    <location>
        <begin position="312"/>
        <end position="329"/>
    </location>
</feature>
<evidence type="ECO:0000256" key="1">
    <source>
        <dbReference type="SAM" id="Phobius"/>
    </source>
</evidence>
<sequence length="413" mass="47277">MRVKLPKVQNIFKILAASLITSVFISSILIALPQTERYFKKARYDLTLSPKIWRKEYTLELEFKARDLNKKDKKIEETKQIIESRLRKFGIENSEVKEIRHKDKNKATIKIEVESDEDQKIVDQLISQRYFLRFVTRKDGVNFDDTSNQFAIYDINNYENTPYTLHDFREVYVTKLKASTGEYSYFTIYKPWEYKAEKFYKSFDKLAGQYAGIAIDGFVSPIVVPVTAGNKTSGVTARNPFALGITSDPIEAKASSILLNSGVIPVNYTVKNSKELKVVSFTYDYSRAALLLIIINAIIYLMLSLLTKKGDLLTFVSYGLAAATFITLSKLLQIPLQPISLIYTAIILTFLMPFFINSPRISIILFLLASVLRLVSTDYIRGIASYIISVILLFIVITHITNYLRKLIHTVLR</sequence>
<keyword evidence="1" id="KW-1133">Transmembrane helix</keyword>
<name>A0A0G0MRE2_9BACT</name>
<dbReference type="STRING" id="1619100.UT34_C0002G0220"/>
<keyword evidence="1" id="KW-0812">Transmembrane</keyword>
<feature type="transmembrane region" description="Helical" evidence="1">
    <location>
        <begin position="288"/>
        <end position="306"/>
    </location>
</feature>
<dbReference type="AlphaFoldDB" id="A0A0G0MRE2"/>
<feature type="transmembrane region" description="Helical" evidence="1">
    <location>
        <begin position="341"/>
        <end position="371"/>
    </location>
</feature>
<dbReference type="EMBL" id="LBWK01000002">
    <property type="protein sequence ID" value="KKR05713.1"/>
    <property type="molecule type" value="Genomic_DNA"/>
</dbReference>
<dbReference type="Proteomes" id="UP000034799">
    <property type="component" value="Unassembled WGS sequence"/>
</dbReference>
<organism evidence="2 3">
    <name type="scientific">candidate division WS6 bacterium GW2011_GWF2_39_15</name>
    <dbReference type="NCBI Taxonomy" id="1619100"/>
    <lineage>
        <taxon>Bacteria</taxon>
        <taxon>Candidatus Dojkabacteria</taxon>
    </lineage>
</organism>
<proteinExistence type="predicted"/>
<reference evidence="2 3" key="1">
    <citation type="journal article" date="2015" name="Nature">
        <title>rRNA introns, odd ribosomes, and small enigmatic genomes across a large radiation of phyla.</title>
        <authorList>
            <person name="Brown C.T."/>
            <person name="Hug L.A."/>
            <person name="Thomas B.C."/>
            <person name="Sharon I."/>
            <person name="Castelle C.J."/>
            <person name="Singh A."/>
            <person name="Wilkins M.J."/>
            <person name="Williams K.H."/>
            <person name="Banfield J.F."/>
        </authorList>
    </citation>
    <scope>NUCLEOTIDE SEQUENCE [LARGE SCALE GENOMIC DNA]</scope>
</reference>
<evidence type="ECO:0000313" key="3">
    <source>
        <dbReference type="Proteomes" id="UP000034799"/>
    </source>
</evidence>
<dbReference type="PATRIC" id="fig|1619100.3.peg.769"/>
<accession>A0A0G0MRE2</accession>
<protein>
    <submittedName>
        <fullName evidence="2">Uncharacterized protein</fullName>
    </submittedName>
</protein>
<feature type="transmembrane region" description="Helical" evidence="1">
    <location>
        <begin position="12"/>
        <end position="32"/>
    </location>
</feature>
<comment type="caution">
    <text evidence="2">The sequence shown here is derived from an EMBL/GenBank/DDBJ whole genome shotgun (WGS) entry which is preliminary data.</text>
</comment>